<feature type="transmembrane region" description="Helical" evidence="4">
    <location>
        <begin position="148"/>
        <end position="168"/>
    </location>
</feature>
<evidence type="ECO:0000313" key="6">
    <source>
        <dbReference type="EMBL" id="PWK25179.1"/>
    </source>
</evidence>
<comment type="caution">
    <text evidence="6">The sequence shown here is derived from an EMBL/GenBank/DDBJ whole genome shotgun (WGS) entry which is preliminary data.</text>
</comment>
<dbReference type="InterPro" id="IPR036259">
    <property type="entry name" value="MFS_trans_sf"/>
</dbReference>
<feature type="transmembrane region" description="Helical" evidence="4">
    <location>
        <begin position="20"/>
        <end position="46"/>
    </location>
</feature>
<dbReference type="InterPro" id="IPR050327">
    <property type="entry name" value="Proton-linked_MCT"/>
</dbReference>
<dbReference type="PROSITE" id="PS50850">
    <property type="entry name" value="MFS"/>
    <property type="match status" value="1"/>
</dbReference>
<feature type="domain" description="Major facilitator superfamily (MFS) profile" evidence="5">
    <location>
        <begin position="25"/>
        <end position="418"/>
    </location>
</feature>
<feature type="transmembrane region" description="Helical" evidence="4">
    <location>
        <begin position="392"/>
        <end position="411"/>
    </location>
</feature>
<dbReference type="GO" id="GO:0022857">
    <property type="term" value="F:transmembrane transporter activity"/>
    <property type="evidence" value="ECO:0007669"/>
    <property type="project" value="InterPro"/>
</dbReference>
<keyword evidence="1 4" id="KW-0812">Transmembrane</keyword>
<accession>A0A316E735</accession>
<feature type="transmembrane region" description="Helical" evidence="4">
    <location>
        <begin position="367"/>
        <end position="386"/>
    </location>
</feature>
<evidence type="ECO:0000259" key="5">
    <source>
        <dbReference type="PROSITE" id="PS50850"/>
    </source>
</evidence>
<gene>
    <name evidence="6" type="ORF">LV89_02805</name>
</gene>
<feature type="transmembrane region" description="Helical" evidence="4">
    <location>
        <begin position="276"/>
        <end position="297"/>
    </location>
</feature>
<dbReference type="Proteomes" id="UP000245489">
    <property type="component" value="Unassembled WGS sequence"/>
</dbReference>
<evidence type="ECO:0000256" key="4">
    <source>
        <dbReference type="SAM" id="Phobius"/>
    </source>
</evidence>
<evidence type="ECO:0000256" key="3">
    <source>
        <dbReference type="ARBA" id="ARBA00023136"/>
    </source>
</evidence>
<dbReference type="AlphaFoldDB" id="A0A316E735"/>
<proteinExistence type="predicted"/>
<keyword evidence="3 4" id="KW-0472">Membrane</keyword>
<dbReference type="SUPFAM" id="SSF103473">
    <property type="entry name" value="MFS general substrate transporter"/>
    <property type="match status" value="1"/>
</dbReference>
<keyword evidence="7" id="KW-1185">Reference proteome</keyword>
<feature type="transmembrane region" description="Helical" evidence="4">
    <location>
        <begin position="328"/>
        <end position="347"/>
    </location>
</feature>
<dbReference type="PANTHER" id="PTHR11360:SF284">
    <property type="entry name" value="EG:103B4.3 PROTEIN-RELATED"/>
    <property type="match status" value="1"/>
</dbReference>
<feature type="transmembrane region" description="Helical" evidence="4">
    <location>
        <begin position="66"/>
        <end position="84"/>
    </location>
</feature>
<name>A0A316E735_9BACT</name>
<dbReference type="EMBL" id="QGGO01000014">
    <property type="protein sequence ID" value="PWK25179.1"/>
    <property type="molecule type" value="Genomic_DNA"/>
</dbReference>
<feature type="transmembrane region" description="Helical" evidence="4">
    <location>
        <begin position="115"/>
        <end position="141"/>
    </location>
</feature>
<evidence type="ECO:0000256" key="2">
    <source>
        <dbReference type="ARBA" id="ARBA00022989"/>
    </source>
</evidence>
<evidence type="ECO:0000256" key="1">
    <source>
        <dbReference type="ARBA" id="ARBA00022692"/>
    </source>
</evidence>
<dbReference type="InterPro" id="IPR011701">
    <property type="entry name" value="MFS"/>
</dbReference>
<dbReference type="InterPro" id="IPR020846">
    <property type="entry name" value="MFS_dom"/>
</dbReference>
<dbReference type="Gene3D" id="1.20.1250.20">
    <property type="entry name" value="MFS general substrate transporter like domains"/>
    <property type="match status" value="2"/>
</dbReference>
<organism evidence="6 7">
    <name type="scientific">Arcicella aurantiaca</name>
    <dbReference type="NCBI Taxonomy" id="591202"/>
    <lineage>
        <taxon>Bacteria</taxon>
        <taxon>Pseudomonadati</taxon>
        <taxon>Bacteroidota</taxon>
        <taxon>Cytophagia</taxon>
        <taxon>Cytophagales</taxon>
        <taxon>Flectobacillaceae</taxon>
        <taxon>Arcicella</taxon>
    </lineage>
</organism>
<protein>
    <submittedName>
        <fullName evidence="6">Nitrate/nitrite transporter NarK</fullName>
    </submittedName>
</protein>
<dbReference type="Pfam" id="PF07690">
    <property type="entry name" value="MFS_1"/>
    <property type="match status" value="1"/>
</dbReference>
<feature type="transmembrane region" description="Helical" evidence="4">
    <location>
        <begin position="180"/>
        <end position="199"/>
    </location>
</feature>
<feature type="transmembrane region" description="Helical" evidence="4">
    <location>
        <begin position="240"/>
        <end position="264"/>
    </location>
</feature>
<dbReference type="PANTHER" id="PTHR11360">
    <property type="entry name" value="MONOCARBOXYLATE TRANSPORTER"/>
    <property type="match status" value="1"/>
</dbReference>
<sequence>MFQENIQTQIITPNWKQKYYPWIICFSGLLILIVINGLTTTSLSVFDNAFLSEFHWTREELKLRESVTNSITLLFIFISGLIIDKIRVKKMLLFGTFTLAFTLLGYSFVQNKYQAYFAHFFLGIAMITAGSVACIILVSSWFNEKKGLALGIVLVGTSLGSAIFSPLNMHLLCNYGWREAFKILSIFPAILFVYIYFFVHNSPANIGIFALGNPSKNNNIPDSDLLNQGMSYKEASKTHLFWLICICGFCTFYSLVGTIANTFLHVVESGYTEHNASYFLTIYFLVAGLSKLVVSIFSDYINPYLVFTVCCLIMIVGLLGFGTMNTSFILPSILLLAISWGGIYSLYNLIAVKTFGLKEAGKINGTISMFEGGGSFLGPFLTAKIYNLENSYQVPFLINASLMIFVFFISIKFRAYVNKINS</sequence>
<dbReference type="RefSeq" id="WP_109743524.1">
    <property type="nucleotide sequence ID" value="NZ_QGGO01000014.1"/>
</dbReference>
<dbReference type="OrthoDB" id="182417at2"/>
<feature type="transmembrane region" description="Helical" evidence="4">
    <location>
        <begin position="91"/>
        <end position="109"/>
    </location>
</feature>
<reference evidence="6 7" key="1">
    <citation type="submission" date="2018-05" db="EMBL/GenBank/DDBJ databases">
        <title>Genomic Encyclopedia of Archaeal and Bacterial Type Strains, Phase II (KMG-II): from individual species to whole genera.</title>
        <authorList>
            <person name="Goeker M."/>
        </authorList>
    </citation>
    <scope>NUCLEOTIDE SEQUENCE [LARGE SCALE GENOMIC DNA]</scope>
    <source>
        <strain evidence="6 7">DSM 22214</strain>
    </source>
</reference>
<feature type="transmembrane region" description="Helical" evidence="4">
    <location>
        <begin position="304"/>
        <end position="322"/>
    </location>
</feature>
<evidence type="ECO:0000313" key="7">
    <source>
        <dbReference type="Proteomes" id="UP000245489"/>
    </source>
</evidence>
<keyword evidence="2 4" id="KW-1133">Transmembrane helix</keyword>